<feature type="domain" description="Restriction endonuclease type IV Mrr" evidence="1">
    <location>
        <begin position="20"/>
        <end position="119"/>
    </location>
</feature>
<gene>
    <name evidence="2" type="ORF">PS9374_04672</name>
</gene>
<comment type="caution">
    <text evidence="2">The sequence shown here is derived from an EMBL/GenBank/DDBJ whole genome shotgun (WGS) entry which is preliminary data.</text>
</comment>
<reference evidence="2 3" key="1">
    <citation type="journal article" date="2016" name="Genome Announc.">
        <title>Draft Genome Sequence of Planomonospora sphaerica JCM9374, a Rare Actinomycete.</title>
        <authorList>
            <person name="Dohra H."/>
            <person name="Suzuki T."/>
            <person name="Inoue Y."/>
            <person name="Kodani S."/>
        </authorList>
    </citation>
    <scope>NUCLEOTIDE SEQUENCE [LARGE SCALE GENOMIC DNA]</scope>
    <source>
        <strain evidence="2 3">JCM 9374</strain>
    </source>
</reference>
<organism evidence="2 3">
    <name type="scientific">Planomonospora sphaerica</name>
    <dbReference type="NCBI Taxonomy" id="161355"/>
    <lineage>
        <taxon>Bacteria</taxon>
        <taxon>Bacillati</taxon>
        <taxon>Actinomycetota</taxon>
        <taxon>Actinomycetes</taxon>
        <taxon>Streptosporangiales</taxon>
        <taxon>Streptosporangiaceae</taxon>
        <taxon>Planomonospora</taxon>
    </lineage>
</organism>
<accession>A0A171DJK0</accession>
<dbReference type="Pfam" id="PF04471">
    <property type="entry name" value="Mrr_cat"/>
    <property type="match status" value="1"/>
</dbReference>
<dbReference type="InterPro" id="IPR007560">
    <property type="entry name" value="Restrct_endonuc_IV_Mrr"/>
</dbReference>
<name>A0A171DJK0_9ACTN</name>
<dbReference type="GO" id="GO:0009307">
    <property type="term" value="P:DNA restriction-modification system"/>
    <property type="evidence" value="ECO:0007669"/>
    <property type="project" value="InterPro"/>
</dbReference>
<dbReference type="AlphaFoldDB" id="A0A171DJK0"/>
<sequence>MFSLLSSMGAVDLAWRKGGVGGGAADGGRDLEAKFPRSTPDGDFELESWWIESKGREGSVEADAVKSAIINASGYQDVDVIVIVTNTQFTNPTRDWVSEWSRTHPRPRIRLWDRPRLQILIEKHPLAAARIMPSILDDDERIETLANQFWEAGRIPLIEDASYFWNKTHAIASMDAITCMVAAEVIYGDLGDRPWGTLIDRTRAHEAAVYALAVFPMTFMRIGNLPDKKLEEISAYLLQCAIRAGDPASILEVLKDPLSFIEGKEVELFKQASESYQKYIATPLWNAAAGHLRDACMQDCGRLMGEVSYLGQDPASEIFWRRFNKNLPSPSDRILTIVNRNEPCAIGLPISDDRECPFFDSETPSLTTIEDIGFVIRKRMIHPDGQWQIKRNPSNHFIDEI</sequence>
<proteinExistence type="predicted"/>
<reference evidence="3" key="2">
    <citation type="submission" date="2016-04" db="EMBL/GenBank/DDBJ databases">
        <title>Planomonospora sphaerica JCM9374 whole genome shotgun sequence.</title>
        <authorList>
            <person name="Suzuki T."/>
            <person name="Dohra H."/>
            <person name="Kodani S."/>
        </authorList>
    </citation>
    <scope>NUCLEOTIDE SEQUENCE [LARGE SCALE GENOMIC DNA]</scope>
    <source>
        <strain evidence="3">JCM 9374</strain>
    </source>
</reference>
<keyword evidence="3" id="KW-1185">Reference proteome</keyword>
<dbReference type="GO" id="GO:0003677">
    <property type="term" value="F:DNA binding"/>
    <property type="evidence" value="ECO:0007669"/>
    <property type="project" value="InterPro"/>
</dbReference>
<protein>
    <recommendedName>
        <fullName evidence="1">Restriction endonuclease type IV Mrr domain-containing protein</fullName>
    </recommendedName>
</protein>
<dbReference type="EMBL" id="BDCX01000012">
    <property type="protein sequence ID" value="GAT69007.1"/>
    <property type="molecule type" value="Genomic_DNA"/>
</dbReference>
<evidence type="ECO:0000259" key="1">
    <source>
        <dbReference type="Pfam" id="PF04471"/>
    </source>
</evidence>
<evidence type="ECO:0000313" key="2">
    <source>
        <dbReference type="EMBL" id="GAT69007.1"/>
    </source>
</evidence>
<evidence type="ECO:0000313" key="3">
    <source>
        <dbReference type="Proteomes" id="UP000077701"/>
    </source>
</evidence>
<dbReference type="GO" id="GO:0004519">
    <property type="term" value="F:endonuclease activity"/>
    <property type="evidence" value="ECO:0007669"/>
    <property type="project" value="InterPro"/>
</dbReference>
<dbReference type="Proteomes" id="UP000077701">
    <property type="component" value="Unassembled WGS sequence"/>
</dbReference>